<dbReference type="HOGENOM" id="CLU_2037934_0_0_1"/>
<name>R7YKZ4_CONA1</name>
<dbReference type="RefSeq" id="XP_007777628.1">
    <property type="nucleotide sequence ID" value="XM_007779438.1"/>
</dbReference>
<dbReference type="Proteomes" id="UP000016924">
    <property type="component" value="Unassembled WGS sequence"/>
</dbReference>
<proteinExistence type="predicted"/>
<dbReference type="EMBL" id="JH767558">
    <property type="protein sequence ID" value="EON62311.1"/>
    <property type="molecule type" value="Genomic_DNA"/>
</dbReference>
<keyword evidence="2" id="KW-1185">Reference proteome</keyword>
<accession>R7YKZ4</accession>
<organism evidence="1 2">
    <name type="scientific">Coniosporium apollinis (strain CBS 100218)</name>
    <name type="common">Rock-inhabiting black yeast</name>
    <dbReference type="NCBI Taxonomy" id="1168221"/>
    <lineage>
        <taxon>Eukaryota</taxon>
        <taxon>Fungi</taxon>
        <taxon>Dikarya</taxon>
        <taxon>Ascomycota</taxon>
        <taxon>Pezizomycotina</taxon>
        <taxon>Dothideomycetes</taxon>
        <taxon>Dothideomycetes incertae sedis</taxon>
        <taxon>Coniosporium</taxon>
    </lineage>
</organism>
<evidence type="ECO:0000313" key="2">
    <source>
        <dbReference type="Proteomes" id="UP000016924"/>
    </source>
</evidence>
<protein>
    <submittedName>
        <fullName evidence="1">Uncharacterized protein</fullName>
    </submittedName>
</protein>
<dbReference type="GeneID" id="19898843"/>
<reference evidence="2" key="1">
    <citation type="submission" date="2012-06" db="EMBL/GenBank/DDBJ databases">
        <title>The genome sequence of Coniosporium apollinis CBS 100218.</title>
        <authorList>
            <consortium name="The Broad Institute Genome Sequencing Platform"/>
            <person name="Cuomo C."/>
            <person name="Gorbushina A."/>
            <person name="Noack S."/>
            <person name="Walker B."/>
            <person name="Young S.K."/>
            <person name="Zeng Q."/>
            <person name="Gargeya S."/>
            <person name="Fitzgerald M."/>
            <person name="Haas B."/>
            <person name="Abouelleil A."/>
            <person name="Alvarado L."/>
            <person name="Arachchi H.M."/>
            <person name="Berlin A.M."/>
            <person name="Chapman S.B."/>
            <person name="Goldberg J."/>
            <person name="Griggs A."/>
            <person name="Gujja S."/>
            <person name="Hansen M."/>
            <person name="Howarth C."/>
            <person name="Imamovic A."/>
            <person name="Larimer J."/>
            <person name="McCowan C."/>
            <person name="Montmayeur A."/>
            <person name="Murphy C."/>
            <person name="Neiman D."/>
            <person name="Pearson M."/>
            <person name="Priest M."/>
            <person name="Roberts A."/>
            <person name="Saif S."/>
            <person name="Shea T."/>
            <person name="Sisk P."/>
            <person name="Sykes S."/>
            <person name="Wortman J."/>
            <person name="Nusbaum C."/>
            <person name="Birren B."/>
        </authorList>
    </citation>
    <scope>NUCLEOTIDE SEQUENCE [LARGE SCALE GENOMIC DNA]</scope>
    <source>
        <strain evidence="2">CBS 100218</strain>
    </source>
</reference>
<gene>
    <name evidence="1" type="ORF">W97_01532</name>
</gene>
<dbReference type="AlphaFoldDB" id="R7YKZ4"/>
<sequence length="121" mass="13634">MSNQEVSISDIGLKALALIKAGSAVQVEQKAEDNTLHNDQPVKSHYKPSDMAALKPDFQEDAKVALKVLVNGRMATKKNLFVYKATFKSNKWMYQLAEKQDGSYVLYDNGREFEKTRLIHG</sequence>
<evidence type="ECO:0000313" key="1">
    <source>
        <dbReference type="EMBL" id="EON62311.1"/>
    </source>
</evidence>